<dbReference type="Gene3D" id="3.60.110.10">
    <property type="entry name" value="Carbon-nitrogen hydrolase"/>
    <property type="match status" value="1"/>
</dbReference>
<reference evidence="2" key="1">
    <citation type="submission" date="2023-12" db="EMBL/GenBank/DDBJ databases">
        <title>Novel isolates from deep terrestrial aquifers shed light on the physiology and ecology of the class Limnochordia.</title>
        <authorList>
            <person name="Karnachuk O.V."/>
            <person name="Lukina A.P."/>
            <person name="Avakyan M.R."/>
            <person name="Kadnikov V."/>
            <person name="Begmatov S."/>
            <person name="Beletsky A.V."/>
            <person name="Mardanov A.V."/>
            <person name="Ravin N.V."/>
        </authorList>
    </citation>
    <scope>NUCLEOTIDE SEQUENCE [LARGE SCALE GENOMIC DNA]</scope>
    <source>
        <strain evidence="2">LN</strain>
    </source>
</reference>
<accession>A0ABZ1BM19</accession>
<evidence type="ECO:0008006" key="3">
    <source>
        <dbReference type="Google" id="ProtNLM"/>
    </source>
</evidence>
<evidence type="ECO:0000313" key="1">
    <source>
        <dbReference type="EMBL" id="WRP13596.1"/>
    </source>
</evidence>
<dbReference type="EMBL" id="CP141614">
    <property type="protein sequence ID" value="WRP13596.1"/>
    <property type="molecule type" value="Genomic_DNA"/>
</dbReference>
<organism evidence="1 2">
    <name type="scientific">Geochorda subterranea</name>
    <dbReference type="NCBI Taxonomy" id="3109564"/>
    <lineage>
        <taxon>Bacteria</taxon>
        <taxon>Bacillati</taxon>
        <taxon>Bacillota</taxon>
        <taxon>Limnochordia</taxon>
        <taxon>Limnochordales</taxon>
        <taxon>Geochordaceae</taxon>
        <taxon>Geochorda</taxon>
    </lineage>
</organism>
<dbReference type="SUPFAM" id="SSF56317">
    <property type="entry name" value="Carbon-nitrogen hydrolase"/>
    <property type="match status" value="1"/>
</dbReference>
<gene>
    <name evidence="1" type="ORF">VLY81_09040</name>
</gene>
<dbReference type="InterPro" id="IPR036526">
    <property type="entry name" value="C-N_Hydrolase_sf"/>
</dbReference>
<sequence length="204" mass="22667">MAMPEGRLHLACVQQELRADDYVSEAAFYRRVDAWMATIRRRVGQEGPLLVAFPEDVGTFMVFFGHGDILRRATTLPEAIAALIRRRRLEVMVRRLRCRAGWVRALALTLGPAVERAYRRIFSEAARRYRAFVVAGSAVLPAPYRPCVTANVAYVFGPNGELLGWQPKTHLTPIEGPGELDIAPAPLDELRVMPTAIGLALNSS</sequence>
<keyword evidence="2" id="KW-1185">Reference proteome</keyword>
<name>A0ABZ1BM19_9FIRM</name>
<dbReference type="Proteomes" id="UP001333102">
    <property type="component" value="Chromosome"/>
</dbReference>
<proteinExistence type="predicted"/>
<evidence type="ECO:0000313" key="2">
    <source>
        <dbReference type="Proteomes" id="UP001333102"/>
    </source>
</evidence>
<protein>
    <recommendedName>
        <fullName evidence="3">CN hydrolase domain-containing protein</fullName>
    </recommendedName>
</protein>
<dbReference type="RefSeq" id="WP_324667841.1">
    <property type="nucleotide sequence ID" value="NZ_CP141614.1"/>
</dbReference>